<feature type="compositionally biased region" description="Basic and acidic residues" evidence="1">
    <location>
        <begin position="419"/>
        <end position="442"/>
    </location>
</feature>
<name>A0A7I9XQ43_9MYCO</name>
<sequence>MTDDEFWSATDQLNLIHQWARARYVAPWALLLAVLLRVSVSTSHRVMLPGPPAPASLNMGIVLVGRSGSGKGVTDKLARVVWPADIHEEGLGSGQGIAELFKEQKNPEDRITRALITVSEIDHLTALNAGQGNNTRAAIKAALTGDRLGSKGASAATTRAVPADSYRLALSISAQFGHCGVLLDDVSGGTPQRLVWGSVTDPSIPDTPGPEPDRALDTKLPAWALADQQVLIQYGTPDISEYVAEGLLANQRGELDAIDGHRTLTRLKVAAALAILDHRSVISGSDWALSEVIMAKSDATRDAVIEYDRQAARAKIRDRAVARAVGEDFYDASRLETVKRSIMRMLDRDGEQAGGDLRRRLGKREKRELFDQAIALLEADGIVSMRPGEHNSVRYRIGSPVTKEVTPQKASSGRVTNEVTRDHPATVTELDSRRSHETERPKVSCASELAQYIAELREASQTTVTTVAVYSHLRAAGYLKSNIGQAIDRNPDMVLVGSEGRSKIYSITGQKTGYKPAAQWVHDYLDSLSANTGIIDKARFREAATAAGHTWDAAVQAISRSGRITPVVDPADSRATIWRIRPAGADTEEGTA</sequence>
<evidence type="ECO:0000256" key="1">
    <source>
        <dbReference type="SAM" id="MobiDB-lite"/>
    </source>
</evidence>
<dbReference type="Proteomes" id="UP000465263">
    <property type="component" value="Unassembled WGS sequence"/>
</dbReference>
<feature type="compositionally biased region" description="Polar residues" evidence="1">
    <location>
        <begin position="408"/>
        <end position="418"/>
    </location>
</feature>
<dbReference type="RefSeq" id="WP_133055686.1">
    <property type="nucleotide sequence ID" value="NZ_BLKV01000002.1"/>
</dbReference>
<protein>
    <recommendedName>
        <fullName evidence="4">DUF3987 domain-containing protein</fullName>
    </recommendedName>
</protein>
<evidence type="ECO:0000313" key="3">
    <source>
        <dbReference type="Proteomes" id="UP000465263"/>
    </source>
</evidence>
<proteinExistence type="predicted"/>
<reference evidence="2 3" key="1">
    <citation type="journal article" date="2019" name="Emerg. Microbes Infect.">
        <title>Comprehensive subspecies identification of 175 nontuberculous mycobacteria species based on 7547 genomic profiles.</title>
        <authorList>
            <person name="Matsumoto Y."/>
            <person name="Kinjo T."/>
            <person name="Motooka D."/>
            <person name="Nabeya D."/>
            <person name="Jung N."/>
            <person name="Uechi K."/>
            <person name="Horii T."/>
            <person name="Iida T."/>
            <person name="Fujita J."/>
            <person name="Nakamura S."/>
        </authorList>
    </citation>
    <scope>NUCLEOTIDE SEQUENCE [LARGE SCALE GENOMIC DNA]</scope>
    <source>
        <strain evidence="2 3">JCM 16017</strain>
    </source>
</reference>
<evidence type="ECO:0000313" key="2">
    <source>
        <dbReference type="EMBL" id="GFG71848.1"/>
    </source>
</evidence>
<gene>
    <name evidence="2" type="ORF">MSEN_35680</name>
</gene>
<comment type="caution">
    <text evidence="2">The sequence shown here is derived from an EMBL/GenBank/DDBJ whole genome shotgun (WGS) entry which is preliminary data.</text>
</comment>
<keyword evidence="3" id="KW-1185">Reference proteome</keyword>
<evidence type="ECO:0008006" key="4">
    <source>
        <dbReference type="Google" id="ProtNLM"/>
    </source>
</evidence>
<accession>A0A7I9XQ43</accession>
<feature type="region of interest" description="Disordered" evidence="1">
    <location>
        <begin position="406"/>
        <end position="442"/>
    </location>
</feature>
<dbReference type="AlphaFoldDB" id="A0A7I9XQ43"/>
<dbReference type="EMBL" id="BLKV01000002">
    <property type="protein sequence ID" value="GFG71848.1"/>
    <property type="molecule type" value="Genomic_DNA"/>
</dbReference>
<organism evidence="2 3">
    <name type="scientific">Mycolicibacter senuensis</name>
    <dbReference type="NCBI Taxonomy" id="386913"/>
    <lineage>
        <taxon>Bacteria</taxon>
        <taxon>Bacillati</taxon>
        <taxon>Actinomycetota</taxon>
        <taxon>Actinomycetes</taxon>
        <taxon>Mycobacteriales</taxon>
        <taxon>Mycobacteriaceae</taxon>
        <taxon>Mycolicibacter</taxon>
    </lineage>
</organism>
<dbReference type="OrthoDB" id="3218228at2"/>